<evidence type="ECO:0000313" key="1">
    <source>
        <dbReference type="EMBL" id="MDT0416174.1"/>
    </source>
</evidence>
<sequence length="298" mass="31968">MSLAPRVVLVHRVSEYEELLARHGTHGQAAFVLGSRGDDLDTLAARHHATRDALTAIAARIPLTWRQARVERADLDRFLFAPEDIVVVAGQDGLVANVAQYLHGQPVIGIDTDPGRNPGVLVRHRPGDAAALLRAAAGPRVTTDALTMAEGVTDDGRTLLALNEIYVGSAGHRTARYRLRPGAEEGEETQASSGVLVGTGTGAGGWLRSLWQERGAALPLPGATEDRLLWYVREAWPSPATGVQRVAGLLAERARLTVTVESDHLVAFADGMESDALDLTWGQSLRAGVSERRLRLVV</sequence>
<accession>A0ABD5E4A7</accession>
<dbReference type="PANTHER" id="PTHR13158">
    <property type="match status" value="1"/>
</dbReference>
<dbReference type="InterPro" id="IPR017437">
    <property type="entry name" value="ATP-NAD_kinase_PpnK-typ_C"/>
</dbReference>
<reference evidence="2" key="1">
    <citation type="submission" date="2023-07" db="EMBL/GenBank/DDBJ databases">
        <title>30 novel species of actinomycetes from the DSMZ collection.</title>
        <authorList>
            <person name="Nouioui I."/>
        </authorList>
    </citation>
    <scope>NUCLEOTIDE SEQUENCE [LARGE SCALE GENOMIC DNA]</scope>
    <source>
        <strain evidence="2">DSM 41982</strain>
    </source>
</reference>
<dbReference type="Gene3D" id="3.40.50.10330">
    <property type="entry name" value="Probable inorganic polyphosphate/atp-NAD kinase, domain 1"/>
    <property type="match status" value="1"/>
</dbReference>
<dbReference type="EMBL" id="JAVRER010000014">
    <property type="protein sequence ID" value="MDT0416174.1"/>
    <property type="molecule type" value="Genomic_DNA"/>
</dbReference>
<dbReference type="InterPro" id="IPR017438">
    <property type="entry name" value="ATP-NAD_kinase_N"/>
</dbReference>
<evidence type="ECO:0008006" key="3">
    <source>
        <dbReference type="Google" id="ProtNLM"/>
    </source>
</evidence>
<dbReference type="RefSeq" id="WP_093852667.1">
    <property type="nucleotide sequence ID" value="NZ_JAVRER010000014.1"/>
</dbReference>
<protein>
    <recommendedName>
        <fullName evidence="3">NAD kinase</fullName>
    </recommendedName>
</protein>
<dbReference type="PANTHER" id="PTHR13158:SF5">
    <property type="entry name" value="NAD KINASE 2, MITOCHONDRIAL"/>
    <property type="match status" value="1"/>
</dbReference>
<gene>
    <name evidence="1" type="ORF">RM574_11800</name>
</gene>
<name>A0ABD5E4A7_9ACTN</name>
<dbReference type="AlphaFoldDB" id="A0ABD5E4A7"/>
<comment type="caution">
    <text evidence="1">The sequence shown here is derived from an EMBL/GenBank/DDBJ whole genome shotgun (WGS) entry which is preliminary data.</text>
</comment>
<dbReference type="Proteomes" id="UP001183607">
    <property type="component" value="Unassembled WGS sequence"/>
</dbReference>
<evidence type="ECO:0000313" key="2">
    <source>
        <dbReference type="Proteomes" id="UP001183607"/>
    </source>
</evidence>
<dbReference type="SUPFAM" id="SSF111331">
    <property type="entry name" value="NAD kinase/diacylglycerol kinase-like"/>
    <property type="match status" value="1"/>
</dbReference>
<dbReference type="Gene3D" id="2.60.200.30">
    <property type="entry name" value="Probable inorganic polyphosphate/atp-NAD kinase, domain 2"/>
    <property type="match status" value="1"/>
</dbReference>
<proteinExistence type="predicted"/>
<organism evidence="1 2">
    <name type="scientific">Streptomyces evansiae</name>
    <dbReference type="NCBI Taxonomy" id="3075535"/>
    <lineage>
        <taxon>Bacteria</taxon>
        <taxon>Bacillati</taxon>
        <taxon>Actinomycetota</taxon>
        <taxon>Actinomycetes</taxon>
        <taxon>Kitasatosporales</taxon>
        <taxon>Streptomycetaceae</taxon>
        <taxon>Streptomyces</taxon>
    </lineage>
</organism>
<dbReference type="InterPro" id="IPR016064">
    <property type="entry name" value="NAD/diacylglycerol_kinase_sf"/>
</dbReference>